<keyword evidence="6" id="KW-1185">Reference proteome</keyword>
<dbReference type="PANTHER" id="PTHR30461">
    <property type="entry name" value="DNA-INVERTASE FROM LAMBDOID PROPHAGE"/>
    <property type="match status" value="1"/>
</dbReference>
<comment type="caution">
    <text evidence="5">The sequence shown here is derived from an EMBL/GenBank/DDBJ whole genome shotgun (WGS) entry which is preliminary data.</text>
</comment>
<protein>
    <recommendedName>
        <fullName evidence="4">Resolvase/invertase-type recombinase catalytic domain-containing protein</fullName>
    </recommendedName>
</protein>
<dbReference type="SUPFAM" id="SSF53041">
    <property type="entry name" value="Resolvase-like"/>
    <property type="match status" value="1"/>
</dbReference>
<organism evidence="5 6">
    <name type="scientific">Agrobacterium deltaense NCPPB 1641</name>
    <dbReference type="NCBI Taxonomy" id="1183425"/>
    <lineage>
        <taxon>Bacteria</taxon>
        <taxon>Pseudomonadati</taxon>
        <taxon>Pseudomonadota</taxon>
        <taxon>Alphaproteobacteria</taxon>
        <taxon>Hyphomicrobiales</taxon>
        <taxon>Rhizobiaceae</taxon>
        <taxon>Rhizobium/Agrobacterium group</taxon>
        <taxon>Agrobacterium</taxon>
    </lineage>
</organism>
<keyword evidence="2" id="KW-0233">DNA recombination</keyword>
<dbReference type="RefSeq" id="WP_080854639.1">
    <property type="nucleotide sequence ID" value="NZ_LT009776.1"/>
</dbReference>
<dbReference type="GO" id="GO:0000150">
    <property type="term" value="F:DNA strand exchange activity"/>
    <property type="evidence" value="ECO:0007669"/>
    <property type="project" value="InterPro"/>
</dbReference>
<proteinExistence type="predicted"/>
<evidence type="ECO:0000256" key="1">
    <source>
        <dbReference type="ARBA" id="ARBA00023125"/>
    </source>
</evidence>
<sequence length="546" mass="61007">MTKAYSYIRISSKKQERGEGIRRQLERADAYAKKHGLEIDTQLQDIASGYHAKHVTHGALGAFLDLVKEGRIEAGSVLIVESLDRLSRADVISAQAQLLTLLSAGIDVVTLTDEARYSRDRDFTQLIISLTIMSRANEESSRKADFSLKYHSQRLNDIAAGHKRHIVKLPRWLDQTRIDGSKEYDYSLNRHAETAKEIFRLYNKGLGASVIAQRFNQQSIPVYETKTKWHVNGILRVIRSIVAKGDYQVDDVVLPDFFPAVVSRKEWQIANDRLSKQDRTGRRGKTVTNLFSGLTKCFVCGGNARVVGGGSAYKYLTCETAHKTGIHCDGEVKWGKRALPYDPIEKAILDNVGLFVEVEESPKDASDLAKEVAAHLLELDGINKKINNLLDLAEDIDNVEDRANFRKRLAERRSEKATIEQMLSEKQTLINEVATAKDRKVDLKSYVDDERTKWPDMTVDDLYESRSNVALRIKSIVSAVRIDAGSNEVHVAVGGVTKGWTFSGKGDVVSSFDFSHLPIETIQKMTKGVGLSVSEKDIEKVRGSGA</sequence>
<dbReference type="Gene3D" id="3.40.50.1390">
    <property type="entry name" value="Resolvase, N-terminal catalytic domain"/>
    <property type="match status" value="1"/>
</dbReference>
<dbReference type="Proteomes" id="UP000192140">
    <property type="component" value="Unassembled WGS sequence"/>
</dbReference>
<dbReference type="InterPro" id="IPR050639">
    <property type="entry name" value="SSR_resolvase"/>
</dbReference>
<dbReference type="InterPro" id="IPR036162">
    <property type="entry name" value="Resolvase-like_N_sf"/>
</dbReference>
<dbReference type="InterPro" id="IPR006119">
    <property type="entry name" value="Resolv_N"/>
</dbReference>
<dbReference type="PANTHER" id="PTHR30461:SF2">
    <property type="entry name" value="SERINE RECOMBINASE PINE-RELATED"/>
    <property type="match status" value="1"/>
</dbReference>
<dbReference type="Pfam" id="PF13408">
    <property type="entry name" value="Zn_ribbon_recom"/>
    <property type="match status" value="1"/>
</dbReference>
<evidence type="ECO:0000256" key="2">
    <source>
        <dbReference type="ARBA" id="ARBA00023172"/>
    </source>
</evidence>
<dbReference type="Pfam" id="PF00239">
    <property type="entry name" value="Resolvase"/>
    <property type="match status" value="1"/>
</dbReference>
<dbReference type="SMART" id="SM00857">
    <property type="entry name" value="Resolvase"/>
    <property type="match status" value="1"/>
</dbReference>
<feature type="domain" description="Resolvase/invertase-type recombinase catalytic" evidence="4">
    <location>
        <begin position="4"/>
        <end position="146"/>
    </location>
</feature>
<dbReference type="AlphaFoldDB" id="A0A1S7U265"/>
<feature type="coiled-coil region" evidence="3">
    <location>
        <begin position="382"/>
        <end position="439"/>
    </location>
</feature>
<dbReference type="GO" id="GO:0003677">
    <property type="term" value="F:DNA binding"/>
    <property type="evidence" value="ECO:0007669"/>
    <property type="project" value="UniProtKB-KW"/>
</dbReference>
<reference evidence="5" key="1">
    <citation type="submission" date="2016-01" db="EMBL/GenBank/DDBJ databases">
        <authorList>
            <person name="Regsiter A."/>
            <person name="william w."/>
        </authorList>
    </citation>
    <scope>NUCLEOTIDE SEQUENCE</scope>
    <source>
        <strain evidence="5">NCPPB 1641</strain>
    </source>
</reference>
<dbReference type="InterPro" id="IPR025827">
    <property type="entry name" value="Zn_ribbon_recom_dom"/>
</dbReference>
<evidence type="ECO:0000313" key="6">
    <source>
        <dbReference type="Proteomes" id="UP000192140"/>
    </source>
</evidence>
<gene>
    <name evidence="5" type="ORF">AGR7A_Lc140037</name>
</gene>
<dbReference type="InterPro" id="IPR011109">
    <property type="entry name" value="DNA_bind_recombinase_dom"/>
</dbReference>
<dbReference type="CDD" id="cd00338">
    <property type="entry name" value="Ser_Recombinase"/>
    <property type="match status" value="1"/>
</dbReference>
<evidence type="ECO:0000259" key="4">
    <source>
        <dbReference type="SMART" id="SM00857"/>
    </source>
</evidence>
<keyword evidence="1" id="KW-0238">DNA-binding</keyword>
<name>A0A1S7U265_9HYPH</name>
<dbReference type="Pfam" id="PF07508">
    <property type="entry name" value="Recombinase"/>
    <property type="match status" value="1"/>
</dbReference>
<dbReference type="InterPro" id="IPR038109">
    <property type="entry name" value="DNA_bind_recomb_sf"/>
</dbReference>
<accession>A0A1S7U265</accession>
<dbReference type="Gene3D" id="3.90.1750.20">
    <property type="entry name" value="Putative Large Serine Recombinase, Chain B, Domain 2"/>
    <property type="match status" value="1"/>
</dbReference>
<evidence type="ECO:0000256" key="3">
    <source>
        <dbReference type="SAM" id="Coils"/>
    </source>
</evidence>
<evidence type="ECO:0000313" key="5">
    <source>
        <dbReference type="EMBL" id="CVI60963.1"/>
    </source>
</evidence>
<dbReference type="EMBL" id="FCNP01000035">
    <property type="protein sequence ID" value="CVI60963.1"/>
    <property type="molecule type" value="Genomic_DNA"/>
</dbReference>
<keyword evidence="3" id="KW-0175">Coiled coil</keyword>